<dbReference type="EMBL" id="JARKHS020013870">
    <property type="protein sequence ID" value="KAK8775626.1"/>
    <property type="molecule type" value="Genomic_DNA"/>
</dbReference>
<name>A0AAQ4ELL2_AMBAM</name>
<organism evidence="2 3">
    <name type="scientific">Amblyomma americanum</name>
    <name type="common">Lone star tick</name>
    <dbReference type="NCBI Taxonomy" id="6943"/>
    <lineage>
        <taxon>Eukaryota</taxon>
        <taxon>Metazoa</taxon>
        <taxon>Ecdysozoa</taxon>
        <taxon>Arthropoda</taxon>
        <taxon>Chelicerata</taxon>
        <taxon>Arachnida</taxon>
        <taxon>Acari</taxon>
        <taxon>Parasitiformes</taxon>
        <taxon>Ixodida</taxon>
        <taxon>Ixodoidea</taxon>
        <taxon>Ixodidae</taxon>
        <taxon>Amblyomminae</taxon>
        <taxon>Amblyomma</taxon>
    </lineage>
</organism>
<evidence type="ECO:0000313" key="3">
    <source>
        <dbReference type="Proteomes" id="UP001321473"/>
    </source>
</evidence>
<keyword evidence="1" id="KW-0472">Membrane</keyword>
<gene>
    <name evidence="2" type="ORF">V5799_031029</name>
</gene>
<reference evidence="2 3" key="1">
    <citation type="journal article" date="2023" name="Arcadia Sci">
        <title>De novo assembly of a long-read Amblyomma americanum tick genome.</title>
        <authorList>
            <person name="Chou S."/>
            <person name="Poskanzer K.E."/>
            <person name="Rollins M."/>
            <person name="Thuy-Boun P.S."/>
        </authorList>
    </citation>
    <scope>NUCLEOTIDE SEQUENCE [LARGE SCALE GENOMIC DNA]</scope>
    <source>
        <strain evidence="2">F_SG_1</strain>
        <tissue evidence="2">Salivary glands</tissue>
    </source>
</reference>
<keyword evidence="3" id="KW-1185">Reference proteome</keyword>
<keyword evidence="1" id="KW-1133">Transmembrane helix</keyword>
<evidence type="ECO:0000256" key="1">
    <source>
        <dbReference type="SAM" id="Phobius"/>
    </source>
</evidence>
<evidence type="ECO:0000313" key="2">
    <source>
        <dbReference type="EMBL" id="KAK8775626.1"/>
    </source>
</evidence>
<comment type="caution">
    <text evidence="2">The sequence shown here is derived from an EMBL/GenBank/DDBJ whole genome shotgun (WGS) entry which is preliminary data.</text>
</comment>
<accession>A0AAQ4ELL2</accession>
<dbReference type="Proteomes" id="UP001321473">
    <property type="component" value="Unassembled WGS sequence"/>
</dbReference>
<sequence>MGPSQGCSHRKVWTLTWERQHSGDPDSRSAYFEGQVDRLHSMVTDPVLYNWQDCVDRTSDVIHHVCEEVHHIISKEPHSCPARHDLVKVWWLFFFVQFAAMLYQVLILGRERQQWKGTRAKYTE</sequence>
<proteinExistence type="predicted"/>
<dbReference type="AlphaFoldDB" id="A0AAQ4ELL2"/>
<keyword evidence="1" id="KW-0812">Transmembrane</keyword>
<feature type="transmembrane region" description="Helical" evidence="1">
    <location>
        <begin position="89"/>
        <end position="109"/>
    </location>
</feature>
<protein>
    <submittedName>
        <fullName evidence="2">Uncharacterized protein</fullName>
    </submittedName>
</protein>